<evidence type="ECO:0000256" key="5">
    <source>
        <dbReference type="ARBA" id="ARBA00022989"/>
    </source>
</evidence>
<dbReference type="Gene3D" id="1.10.3720.10">
    <property type="entry name" value="MetI-like"/>
    <property type="match status" value="1"/>
</dbReference>
<evidence type="ECO:0000256" key="3">
    <source>
        <dbReference type="ARBA" id="ARBA00022475"/>
    </source>
</evidence>
<dbReference type="GO" id="GO:0005886">
    <property type="term" value="C:plasma membrane"/>
    <property type="evidence" value="ECO:0007669"/>
    <property type="project" value="UniProtKB-SubCell"/>
</dbReference>
<evidence type="ECO:0000313" key="9">
    <source>
        <dbReference type="EMBL" id="QKJ31918.1"/>
    </source>
</evidence>
<keyword evidence="10" id="KW-1185">Reference proteome</keyword>
<dbReference type="CDD" id="cd06261">
    <property type="entry name" value="TM_PBP2"/>
    <property type="match status" value="1"/>
</dbReference>
<keyword evidence="6 7" id="KW-0472">Membrane</keyword>
<keyword evidence="2 7" id="KW-0813">Transport</keyword>
<feature type="domain" description="ABC transmembrane type-1" evidence="8">
    <location>
        <begin position="197"/>
        <end position="387"/>
    </location>
</feature>
<evidence type="ECO:0000313" key="10">
    <source>
        <dbReference type="Proteomes" id="UP000505355"/>
    </source>
</evidence>
<dbReference type="PANTHER" id="PTHR43386">
    <property type="entry name" value="OLIGOPEPTIDE TRANSPORT SYSTEM PERMEASE PROTEIN APPC"/>
    <property type="match status" value="1"/>
</dbReference>
<dbReference type="SUPFAM" id="SSF161098">
    <property type="entry name" value="MetI-like"/>
    <property type="match status" value="1"/>
</dbReference>
<dbReference type="Proteomes" id="UP000505355">
    <property type="component" value="Chromosome"/>
</dbReference>
<gene>
    <name evidence="9" type="ORF">HQ865_19825</name>
</gene>
<organism evidence="9 10">
    <name type="scientific">Mucilaginibacter mali</name>
    <dbReference type="NCBI Taxonomy" id="2740462"/>
    <lineage>
        <taxon>Bacteria</taxon>
        <taxon>Pseudomonadati</taxon>
        <taxon>Bacteroidota</taxon>
        <taxon>Sphingobacteriia</taxon>
        <taxon>Sphingobacteriales</taxon>
        <taxon>Sphingobacteriaceae</taxon>
        <taxon>Mucilaginibacter</taxon>
    </lineage>
</organism>
<name>A0A7D4UCQ3_9SPHI</name>
<evidence type="ECO:0000256" key="6">
    <source>
        <dbReference type="ARBA" id="ARBA00023136"/>
    </source>
</evidence>
<feature type="transmembrane region" description="Helical" evidence="7">
    <location>
        <begin position="232"/>
        <end position="254"/>
    </location>
</feature>
<dbReference type="AlphaFoldDB" id="A0A7D4UCQ3"/>
<evidence type="ECO:0000259" key="8">
    <source>
        <dbReference type="PROSITE" id="PS50928"/>
    </source>
</evidence>
<feature type="transmembrane region" description="Helical" evidence="7">
    <location>
        <begin position="199"/>
        <end position="225"/>
    </location>
</feature>
<dbReference type="RefSeq" id="WP_173416572.1">
    <property type="nucleotide sequence ID" value="NZ_CP054139.1"/>
</dbReference>
<feature type="transmembrane region" description="Helical" evidence="7">
    <location>
        <begin position="260"/>
        <end position="279"/>
    </location>
</feature>
<keyword evidence="4 7" id="KW-0812">Transmembrane</keyword>
<feature type="transmembrane region" description="Helical" evidence="7">
    <location>
        <begin position="318"/>
        <end position="341"/>
    </location>
</feature>
<evidence type="ECO:0000256" key="1">
    <source>
        <dbReference type="ARBA" id="ARBA00004651"/>
    </source>
</evidence>
<keyword evidence="3" id="KW-1003">Cell membrane</keyword>
<reference evidence="9 10" key="1">
    <citation type="submission" date="2020-05" db="EMBL/GenBank/DDBJ databases">
        <title>Mucilaginibacter mali sp. nov.</title>
        <authorList>
            <person name="Kim H.S."/>
            <person name="Lee K.C."/>
            <person name="Suh M.K."/>
            <person name="Kim J.-S."/>
            <person name="Han K.-I."/>
            <person name="Eom M.K."/>
            <person name="Shin Y.K."/>
            <person name="Lee J.-S."/>
        </authorList>
    </citation>
    <scope>NUCLEOTIDE SEQUENCE [LARGE SCALE GENOMIC DNA]</scope>
    <source>
        <strain evidence="9 10">G2-14</strain>
    </source>
</reference>
<evidence type="ECO:0000256" key="4">
    <source>
        <dbReference type="ARBA" id="ARBA00022692"/>
    </source>
</evidence>
<feature type="transmembrane region" description="Helical" evidence="7">
    <location>
        <begin position="361"/>
        <end position="383"/>
    </location>
</feature>
<dbReference type="PROSITE" id="PS50928">
    <property type="entry name" value="ABC_TM1"/>
    <property type="match status" value="1"/>
</dbReference>
<proteinExistence type="inferred from homology"/>
<comment type="subcellular location">
    <subcellularLocation>
        <location evidence="1 7">Cell membrane</location>
        <topology evidence="1 7">Multi-pass membrane protein</topology>
    </subcellularLocation>
</comment>
<evidence type="ECO:0000256" key="7">
    <source>
        <dbReference type="RuleBase" id="RU363032"/>
    </source>
</evidence>
<dbReference type="EMBL" id="CP054139">
    <property type="protein sequence ID" value="QKJ31918.1"/>
    <property type="molecule type" value="Genomic_DNA"/>
</dbReference>
<accession>A0A7D4UCQ3</accession>
<feature type="transmembrane region" description="Helical" evidence="7">
    <location>
        <begin position="19"/>
        <end position="41"/>
    </location>
</feature>
<dbReference type="InterPro" id="IPR025966">
    <property type="entry name" value="OppC_N"/>
</dbReference>
<dbReference type="KEGG" id="mmab:HQ865_19825"/>
<dbReference type="InterPro" id="IPR035906">
    <property type="entry name" value="MetI-like_sf"/>
</dbReference>
<dbReference type="InterPro" id="IPR000515">
    <property type="entry name" value="MetI-like"/>
</dbReference>
<dbReference type="GO" id="GO:0055085">
    <property type="term" value="P:transmembrane transport"/>
    <property type="evidence" value="ECO:0007669"/>
    <property type="project" value="InterPro"/>
</dbReference>
<dbReference type="Pfam" id="PF00528">
    <property type="entry name" value="BPD_transp_1"/>
    <property type="match status" value="1"/>
</dbReference>
<dbReference type="InterPro" id="IPR050366">
    <property type="entry name" value="BP-dependent_transpt_permease"/>
</dbReference>
<comment type="similarity">
    <text evidence="7">Belongs to the binding-protein-dependent transport system permease family.</text>
</comment>
<evidence type="ECO:0000256" key="2">
    <source>
        <dbReference type="ARBA" id="ARBA00022448"/>
    </source>
</evidence>
<sequence length="403" mass="44780">MAELTPTQRALRSFRRNKLAMGGFFFIIISVIIAILGYLVMPDSTPQANDMVLQMSLKTPGSKFMLLRIRKSNPIDTVNIFQKLWSGQPNYYTILPITFCNFSKDSVIVGEYIGAEDKPERHAYNVFEVYYGQKPIYSKGQVSIKLPGRQVLVMANNQQTYNKLYKSFFEDNIVHKTYLLGTDLYGRDLLSRLILGARVSLSVGLMAVIISLIIGISVGASAGYYGGKIDAVLSWVMNILWSLPALLLVIALSFALGKGLWQIFIAVGLSMWVEVARLVRGQVMALKQVEYIEAARAMGFNNYRIITRHILPNITGPILVLASSNFASAILLEAGLSFLGFGAQPPMPTWGSMIREHYGYIIMDLAYLALAPGLAIMLMVYAFNLVTVGLRDAFDIKSQSARL</sequence>
<dbReference type="Pfam" id="PF12911">
    <property type="entry name" value="OppC_N"/>
    <property type="match status" value="1"/>
</dbReference>
<keyword evidence="5 7" id="KW-1133">Transmembrane helix</keyword>
<protein>
    <submittedName>
        <fullName evidence="9">ABC transporter permease</fullName>
    </submittedName>
</protein>
<dbReference type="PANTHER" id="PTHR43386:SF1">
    <property type="entry name" value="D,D-DIPEPTIDE TRANSPORT SYSTEM PERMEASE PROTEIN DDPC-RELATED"/>
    <property type="match status" value="1"/>
</dbReference>